<feature type="compositionally biased region" description="Pro residues" evidence="1">
    <location>
        <begin position="20"/>
        <end position="30"/>
    </location>
</feature>
<dbReference type="AlphaFoldDB" id="A0A9P6ANE9"/>
<comment type="caution">
    <text evidence="2">The sequence shown here is derived from an EMBL/GenBank/DDBJ whole genome shotgun (WGS) entry which is preliminary data.</text>
</comment>
<organism evidence="2 3">
    <name type="scientific">Hydnum rufescens UP504</name>
    <dbReference type="NCBI Taxonomy" id="1448309"/>
    <lineage>
        <taxon>Eukaryota</taxon>
        <taxon>Fungi</taxon>
        <taxon>Dikarya</taxon>
        <taxon>Basidiomycota</taxon>
        <taxon>Agaricomycotina</taxon>
        <taxon>Agaricomycetes</taxon>
        <taxon>Cantharellales</taxon>
        <taxon>Hydnaceae</taxon>
        <taxon>Hydnum</taxon>
    </lineage>
</organism>
<dbReference type="EMBL" id="MU129050">
    <property type="protein sequence ID" value="KAF9508772.1"/>
    <property type="molecule type" value="Genomic_DNA"/>
</dbReference>
<evidence type="ECO:0000313" key="3">
    <source>
        <dbReference type="Proteomes" id="UP000886523"/>
    </source>
</evidence>
<proteinExistence type="predicted"/>
<sequence length="114" mass="12698">MPVSIPSYTPLPDLSEETMDPPPPLPPPSPIWHSLTTHLPSPSPLLSTPDIACDTDDNDTVANEVDDELDNLIRGNSWPCMSEIRSWPQLRNDIDGIFKKQNKKMTLLLSHVCV</sequence>
<evidence type="ECO:0000256" key="1">
    <source>
        <dbReference type="SAM" id="MobiDB-lite"/>
    </source>
</evidence>
<feature type="region of interest" description="Disordered" evidence="1">
    <location>
        <begin position="1"/>
        <end position="57"/>
    </location>
</feature>
<dbReference type="Proteomes" id="UP000886523">
    <property type="component" value="Unassembled WGS sequence"/>
</dbReference>
<feature type="compositionally biased region" description="Low complexity" evidence="1">
    <location>
        <begin position="33"/>
        <end position="49"/>
    </location>
</feature>
<accession>A0A9P6ANE9</accession>
<reference evidence="2" key="1">
    <citation type="journal article" date="2020" name="Nat. Commun.">
        <title>Large-scale genome sequencing of mycorrhizal fungi provides insights into the early evolution of symbiotic traits.</title>
        <authorList>
            <person name="Miyauchi S."/>
            <person name="Kiss E."/>
            <person name="Kuo A."/>
            <person name="Drula E."/>
            <person name="Kohler A."/>
            <person name="Sanchez-Garcia M."/>
            <person name="Morin E."/>
            <person name="Andreopoulos B."/>
            <person name="Barry K.W."/>
            <person name="Bonito G."/>
            <person name="Buee M."/>
            <person name="Carver A."/>
            <person name="Chen C."/>
            <person name="Cichocki N."/>
            <person name="Clum A."/>
            <person name="Culley D."/>
            <person name="Crous P.W."/>
            <person name="Fauchery L."/>
            <person name="Girlanda M."/>
            <person name="Hayes R.D."/>
            <person name="Keri Z."/>
            <person name="LaButti K."/>
            <person name="Lipzen A."/>
            <person name="Lombard V."/>
            <person name="Magnuson J."/>
            <person name="Maillard F."/>
            <person name="Murat C."/>
            <person name="Nolan M."/>
            <person name="Ohm R.A."/>
            <person name="Pangilinan J."/>
            <person name="Pereira M.F."/>
            <person name="Perotto S."/>
            <person name="Peter M."/>
            <person name="Pfister S."/>
            <person name="Riley R."/>
            <person name="Sitrit Y."/>
            <person name="Stielow J.B."/>
            <person name="Szollosi G."/>
            <person name="Zifcakova L."/>
            <person name="Stursova M."/>
            <person name="Spatafora J.W."/>
            <person name="Tedersoo L."/>
            <person name="Vaario L.M."/>
            <person name="Yamada A."/>
            <person name="Yan M."/>
            <person name="Wang P."/>
            <person name="Xu J."/>
            <person name="Bruns T."/>
            <person name="Baldrian P."/>
            <person name="Vilgalys R."/>
            <person name="Dunand C."/>
            <person name="Henrissat B."/>
            <person name="Grigoriev I.V."/>
            <person name="Hibbett D."/>
            <person name="Nagy L.G."/>
            <person name="Martin F.M."/>
        </authorList>
    </citation>
    <scope>NUCLEOTIDE SEQUENCE</scope>
    <source>
        <strain evidence="2">UP504</strain>
    </source>
</reference>
<keyword evidence="3" id="KW-1185">Reference proteome</keyword>
<evidence type="ECO:0000313" key="2">
    <source>
        <dbReference type="EMBL" id="KAF9508772.1"/>
    </source>
</evidence>
<gene>
    <name evidence="2" type="ORF">BS47DRAFT_1397487</name>
</gene>
<name>A0A9P6ANE9_9AGAM</name>
<protein>
    <submittedName>
        <fullName evidence="2">Uncharacterized protein</fullName>
    </submittedName>
</protein>